<dbReference type="Pfam" id="PF00106">
    <property type="entry name" value="adh_short"/>
    <property type="match status" value="1"/>
</dbReference>
<dbReference type="FunFam" id="3.40.50.720:FF:000084">
    <property type="entry name" value="Short-chain dehydrogenase reductase"/>
    <property type="match status" value="1"/>
</dbReference>
<dbReference type="InterPro" id="IPR002347">
    <property type="entry name" value="SDR_fam"/>
</dbReference>
<dbReference type="STRING" id="1297742.A176_006933"/>
<evidence type="ECO:0000256" key="1">
    <source>
        <dbReference type="ARBA" id="ARBA00006484"/>
    </source>
</evidence>
<dbReference type="InterPro" id="IPR036291">
    <property type="entry name" value="NAD(P)-bd_dom_sf"/>
</dbReference>
<name>A0A0H4X314_9BACT</name>
<dbReference type="RefSeq" id="WP_021781309.1">
    <property type="nucleotide sequence ID" value="NZ_CP012109.1"/>
</dbReference>
<proteinExistence type="inferred from homology"/>
<sequence>MKPSAFDLGGRRALVTGASGGLGLHFAEVLARAGAEVVLAARRMETLVTEVERLRGQRLRAHAVSLDVTQADSVSAAVARAEALTGGVVDVLVNNAGVSGQHFFLQVEEAEWDTVVDTNLKGAYLVARAVARRLVERATPGSIIHIASILGLRVSGAVAPYCASKAGLIQLTKAMALELARHRIRVNALAPGYIETDFNREFFESEAAKKLIARIPFRRLGHLHELDGPLLLLASDAGGYMSGSVLEVDGGHLCSTL</sequence>
<accession>A0A0H4X314</accession>
<organism evidence="3 4">
    <name type="scientific">Pseudomyxococcus hansupus</name>
    <dbReference type="NCBI Taxonomy" id="1297742"/>
    <lineage>
        <taxon>Bacteria</taxon>
        <taxon>Pseudomonadati</taxon>
        <taxon>Myxococcota</taxon>
        <taxon>Myxococcia</taxon>
        <taxon>Myxococcales</taxon>
        <taxon>Cystobacterineae</taxon>
        <taxon>Myxococcaceae</taxon>
        <taxon>Pseudomyxococcus</taxon>
    </lineage>
</organism>
<dbReference type="Gene3D" id="3.40.50.720">
    <property type="entry name" value="NAD(P)-binding Rossmann-like Domain"/>
    <property type="match status" value="1"/>
</dbReference>
<dbReference type="OrthoDB" id="5290448at2"/>
<dbReference type="KEGG" id="mym:A176_006933"/>
<evidence type="ECO:0000256" key="2">
    <source>
        <dbReference type="RuleBase" id="RU000363"/>
    </source>
</evidence>
<dbReference type="PRINTS" id="PR00081">
    <property type="entry name" value="GDHRDH"/>
</dbReference>
<evidence type="ECO:0000313" key="3">
    <source>
        <dbReference type="EMBL" id="AKQ70021.1"/>
    </source>
</evidence>
<dbReference type="EMBL" id="CP012109">
    <property type="protein sequence ID" value="AKQ70021.1"/>
    <property type="molecule type" value="Genomic_DNA"/>
</dbReference>
<comment type="similarity">
    <text evidence="1 2">Belongs to the short-chain dehydrogenases/reductases (SDR) family.</text>
</comment>
<protein>
    <submittedName>
        <fullName evidence="3">3-oxoacyl-[acyl-carrier protein] reductase</fullName>
    </submittedName>
</protein>
<reference evidence="3 4" key="1">
    <citation type="journal article" date="2016" name="PLoS ONE">
        <title>Complete Genome Sequence and Comparative Genomics of a Novel Myxobacterium Myxococcus hansupus.</title>
        <authorList>
            <person name="Sharma G."/>
            <person name="Narwani T."/>
            <person name="Subramanian S."/>
        </authorList>
    </citation>
    <scope>NUCLEOTIDE SEQUENCE [LARGE SCALE GENOMIC DNA]</scope>
    <source>
        <strain evidence="4">mixupus</strain>
    </source>
</reference>
<gene>
    <name evidence="3" type="ORF">A176_006933</name>
</gene>
<dbReference type="PANTHER" id="PTHR42760">
    <property type="entry name" value="SHORT-CHAIN DEHYDROGENASES/REDUCTASES FAMILY MEMBER"/>
    <property type="match status" value="1"/>
</dbReference>
<dbReference type="GO" id="GO:0030497">
    <property type="term" value="P:fatty acid elongation"/>
    <property type="evidence" value="ECO:0007669"/>
    <property type="project" value="TreeGrafter"/>
</dbReference>
<dbReference type="AlphaFoldDB" id="A0A0H4X314"/>
<dbReference type="PATRIC" id="fig|1297742.4.peg.7032"/>
<dbReference type="PANTHER" id="PTHR42760:SF135">
    <property type="entry name" value="BLL7886 PROTEIN"/>
    <property type="match status" value="1"/>
</dbReference>
<dbReference type="SUPFAM" id="SSF51735">
    <property type="entry name" value="NAD(P)-binding Rossmann-fold domains"/>
    <property type="match status" value="1"/>
</dbReference>
<dbReference type="Proteomes" id="UP000009026">
    <property type="component" value="Chromosome"/>
</dbReference>
<dbReference type="PRINTS" id="PR00080">
    <property type="entry name" value="SDRFAMILY"/>
</dbReference>
<evidence type="ECO:0000313" key="4">
    <source>
        <dbReference type="Proteomes" id="UP000009026"/>
    </source>
</evidence>
<keyword evidence="4" id="KW-1185">Reference proteome</keyword>
<dbReference type="PROSITE" id="PS00061">
    <property type="entry name" value="ADH_SHORT"/>
    <property type="match status" value="1"/>
</dbReference>
<dbReference type="eggNOG" id="COG1028">
    <property type="taxonomic scope" value="Bacteria"/>
</dbReference>
<dbReference type="InterPro" id="IPR020904">
    <property type="entry name" value="Sc_DH/Rdtase_CS"/>
</dbReference>
<dbReference type="GO" id="GO:0016616">
    <property type="term" value="F:oxidoreductase activity, acting on the CH-OH group of donors, NAD or NADP as acceptor"/>
    <property type="evidence" value="ECO:0007669"/>
    <property type="project" value="TreeGrafter"/>
</dbReference>